<gene>
    <name evidence="1" type="ORF">PVAG01_03862</name>
</gene>
<reference evidence="1 2" key="1">
    <citation type="submission" date="2024-06" db="EMBL/GenBank/DDBJ databases">
        <title>Complete genome of Phlyctema vagabunda strain 19-DSS-EL-015.</title>
        <authorList>
            <person name="Fiorenzani C."/>
        </authorList>
    </citation>
    <scope>NUCLEOTIDE SEQUENCE [LARGE SCALE GENOMIC DNA]</scope>
    <source>
        <strain evidence="1 2">19-DSS-EL-015</strain>
    </source>
</reference>
<comment type="caution">
    <text evidence="1">The sequence shown here is derived from an EMBL/GenBank/DDBJ whole genome shotgun (WGS) entry which is preliminary data.</text>
</comment>
<name>A0ABR4PNT3_9HELO</name>
<accession>A0ABR4PNT3</accession>
<dbReference type="SUPFAM" id="SSF53474">
    <property type="entry name" value="alpha/beta-Hydrolases"/>
    <property type="match status" value="1"/>
</dbReference>
<proteinExistence type="predicted"/>
<keyword evidence="2" id="KW-1185">Reference proteome</keyword>
<protein>
    <submittedName>
        <fullName evidence="1">Uncharacterized protein</fullName>
    </submittedName>
</protein>
<evidence type="ECO:0000313" key="2">
    <source>
        <dbReference type="Proteomes" id="UP001629113"/>
    </source>
</evidence>
<dbReference type="InterPro" id="IPR029058">
    <property type="entry name" value="AB_hydrolase_fold"/>
</dbReference>
<dbReference type="Proteomes" id="UP001629113">
    <property type="component" value="Unassembled WGS sequence"/>
</dbReference>
<organism evidence="1 2">
    <name type="scientific">Phlyctema vagabunda</name>
    <dbReference type="NCBI Taxonomy" id="108571"/>
    <lineage>
        <taxon>Eukaryota</taxon>
        <taxon>Fungi</taxon>
        <taxon>Dikarya</taxon>
        <taxon>Ascomycota</taxon>
        <taxon>Pezizomycotina</taxon>
        <taxon>Leotiomycetes</taxon>
        <taxon>Helotiales</taxon>
        <taxon>Dermateaceae</taxon>
        <taxon>Phlyctema</taxon>
    </lineage>
</organism>
<evidence type="ECO:0000313" key="1">
    <source>
        <dbReference type="EMBL" id="KAL3424581.1"/>
    </source>
</evidence>
<sequence length="174" mass="19123">MSTPNPTEGLESPPPVSSTTLHVAGILTTIYGIEELPKPCQSITCLWLLHGRLQKKEIMAGVANICLRDWNQRSSSDQKGVGLIAVAFDQRNHGTREVHPLANKSWREENQNHAQDMFSVLHGTATDVSLLIDHLGSYIFHGPEAPPIDRHIVHGISLGGHAAWQVGNLLRDFS</sequence>
<dbReference type="EMBL" id="JBFCZG010000003">
    <property type="protein sequence ID" value="KAL3424581.1"/>
    <property type="molecule type" value="Genomic_DNA"/>
</dbReference>
<dbReference type="Gene3D" id="3.40.50.1820">
    <property type="entry name" value="alpha/beta hydrolase"/>
    <property type="match status" value="1"/>
</dbReference>